<reference evidence="1 2" key="1">
    <citation type="submission" date="2023-05" db="EMBL/GenBank/DDBJ databases">
        <authorList>
            <person name="Gao F."/>
        </authorList>
    </citation>
    <scope>NUCLEOTIDE SEQUENCE [LARGE SCALE GENOMIC DNA]</scope>
    <source>
        <strain evidence="1 2">MIMF12</strain>
    </source>
</reference>
<dbReference type="SUPFAM" id="SSF52402">
    <property type="entry name" value="Adenine nucleotide alpha hydrolases-like"/>
    <property type="match status" value="1"/>
</dbReference>
<dbReference type="Gene3D" id="3.40.50.620">
    <property type="entry name" value="HUPs"/>
    <property type="match status" value="1"/>
</dbReference>
<evidence type="ECO:0000313" key="2">
    <source>
        <dbReference type="Proteomes" id="UP001302059"/>
    </source>
</evidence>
<keyword evidence="2" id="KW-1185">Reference proteome</keyword>
<evidence type="ECO:0000313" key="1">
    <source>
        <dbReference type="EMBL" id="MDL2342578.1"/>
    </source>
</evidence>
<proteinExistence type="predicted"/>
<organism evidence="1 2">
    <name type="scientific">Deinococcus rhizophilus</name>
    <dbReference type="NCBI Taxonomy" id="3049544"/>
    <lineage>
        <taxon>Bacteria</taxon>
        <taxon>Thermotogati</taxon>
        <taxon>Deinococcota</taxon>
        <taxon>Deinococci</taxon>
        <taxon>Deinococcales</taxon>
        <taxon>Deinococcaceae</taxon>
        <taxon>Deinococcus</taxon>
    </lineage>
</organism>
<comment type="caution">
    <text evidence="1">The sequence shown here is derived from an EMBL/GenBank/DDBJ whole genome shotgun (WGS) entry which is preliminary data.</text>
</comment>
<dbReference type="RefSeq" id="WP_285520616.1">
    <property type="nucleotide sequence ID" value="NZ_JASNGB010000001.1"/>
</dbReference>
<dbReference type="InterPro" id="IPR014729">
    <property type="entry name" value="Rossmann-like_a/b/a_fold"/>
</dbReference>
<name>A0ABT7JF66_9DEIO</name>
<dbReference type="Proteomes" id="UP001302059">
    <property type="component" value="Unassembled WGS sequence"/>
</dbReference>
<accession>A0ABT7JF66</accession>
<gene>
    <name evidence="1" type="ORF">QOL99_00245</name>
</gene>
<sequence length="259" mass="29029">MTLGRRQNTTQEAWDAAWNRPDLFPDADLDRLLDEAVREVCEVTAGKRAAIAWSGGKDSLALQVVAERAGVLDGVLALTQLEYPSFLAWLAQHQPGWVRTVNTGQGLLWLRDHPAMLFPQDAATNAKWYRLVQHTAQDLYFRGKGLDVLILGRRKAEGNFCGKDGLYANRGGTLRHSPLRDWPHEAVLQLIRREGLALPPFYAMRDGWVTGTGPWPQRPYARDVDDGFAQTWETDPEIVREAAAVLPSARQFMDARGLT</sequence>
<evidence type="ECO:0008006" key="3">
    <source>
        <dbReference type="Google" id="ProtNLM"/>
    </source>
</evidence>
<protein>
    <recommendedName>
        <fullName evidence="3">Phosphoadenosine phosphosulphate reductase domain-containing protein</fullName>
    </recommendedName>
</protein>
<dbReference type="EMBL" id="JASNGB010000001">
    <property type="protein sequence ID" value="MDL2342578.1"/>
    <property type="molecule type" value="Genomic_DNA"/>
</dbReference>